<name>A0A835XL79_9CHLO</name>
<keyword evidence="3" id="KW-1185">Reference proteome</keyword>
<dbReference type="OrthoDB" id="551172at2759"/>
<feature type="compositionally biased region" description="Low complexity" evidence="1">
    <location>
        <begin position="429"/>
        <end position="446"/>
    </location>
</feature>
<sequence>MQHAEHGDVYQAAFAMLGTQNAESYESLAKVLPSIKDGLADAKELIAMKVLREMKKPHMDRLRAEYEEAAAQEDAEDLSTEEGDWLDASGQPGAAGEEDLDDEGIPVVKLTRPSSSFILDGPGDVKVDNFTPEGEAEAEAFTSSVSPGRASAAALSTSPLKTDSAAVWTLATAVKANETSAYVPSIITRGAATVPGLRTGAGAVIKTVEDELRAMRVQGTLPGANVAAAAAASANERAAAAAAAARAGPLPLPPRPSMLPCCHDAIDTAAMPNAAASSARPSSGMTAERSSPLAPNDEDPEIIIMEAPSAPASMLVPGPSASGAGVAPSGLNGSAGAGADGVPTAASAVVRADSVGEDCSALPGACVDTSAEDAVWAAMQGVDGAALLEHMGLSGEQSRLASAESEGEDEDDVGPQEPLANCQALVEEPGGSSSGSPAAGMGPAAGVSQPMPVASSTVEAEPGPAPASASGAYSGSNAIAALARRTTASSDGPTFEVVETFSLDPDFDYDNVELTPREFPYTMLNMRGAGGQVPPGAPQRR</sequence>
<gene>
    <name evidence="2" type="ORF">HYH03_014466</name>
</gene>
<accession>A0A835XL79</accession>
<evidence type="ECO:0000313" key="3">
    <source>
        <dbReference type="Proteomes" id="UP000612055"/>
    </source>
</evidence>
<feature type="compositionally biased region" description="Low complexity" evidence="1">
    <location>
        <begin position="460"/>
        <end position="471"/>
    </location>
</feature>
<feature type="compositionally biased region" description="Acidic residues" evidence="1">
    <location>
        <begin position="67"/>
        <end position="85"/>
    </location>
</feature>
<dbReference type="AlphaFoldDB" id="A0A835XL79"/>
<evidence type="ECO:0000256" key="1">
    <source>
        <dbReference type="SAM" id="MobiDB-lite"/>
    </source>
</evidence>
<feature type="region of interest" description="Disordered" evidence="1">
    <location>
        <begin position="396"/>
        <end position="471"/>
    </location>
</feature>
<feature type="compositionally biased region" description="Acidic residues" evidence="1">
    <location>
        <begin position="405"/>
        <end position="414"/>
    </location>
</feature>
<feature type="region of interest" description="Disordered" evidence="1">
    <location>
        <begin position="273"/>
        <end position="298"/>
    </location>
</feature>
<organism evidence="2 3">
    <name type="scientific">Edaphochlamys debaryana</name>
    <dbReference type="NCBI Taxonomy" id="47281"/>
    <lineage>
        <taxon>Eukaryota</taxon>
        <taxon>Viridiplantae</taxon>
        <taxon>Chlorophyta</taxon>
        <taxon>core chlorophytes</taxon>
        <taxon>Chlorophyceae</taxon>
        <taxon>CS clade</taxon>
        <taxon>Chlamydomonadales</taxon>
        <taxon>Chlamydomonadales incertae sedis</taxon>
        <taxon>Edaphochlamys</taxon>
    </lineage>
</organism>
<feature type="compositionally biased region" description="Low complexity" evidence="1">
    <location>
        <begin position="273"/>
        <end position="283"/>
    </location>
</feature>
<evidence type="ECO:0000313" key="2">
    <source>
        <dbReference type="EMBL" id="KAG2486872.1"/>
    </source>
</evidence>
<dbReference type="EMBL" id="JAEHOE010000105">
    <property type="protein sequence ID" value="KAG2486872.1"/>
    <property type="molecule type" value="Genomic_DNA"/>
</dbReference>
<proteinExistence type="predicted"/>
<reference evidence="2" key="1">
    <citation type="journal article" date="2020" name="bioRxiv">
        <title>Comparative genomics of Chlamydomonas.</title>
        <authorList>
            <person name="Craig R.J."/>
            <person name="Hasan A.R."/>
            <person name="Ness R.W."/>
            <person name="Keightley P.D."/>
        </authorList>
    </citation>
    <scope>NUCLEOTIDE SEQUENCE</scope>
    <source>
        <strain evidence="2">CCAP 11/70</strain>
    </source>
</reference>
<comment type="caution">
    <text evidence="2">The sequence shown here is derived from an EMBL/GenBank/DDBJ whole genome shotgun (WGS) entry which is preliminary data.</text>
</comment>
<dbReference type="Proteomes" id="UP000612055">
    <property type="component" value="Unassembled WGS sequence"/>
</dbReference>
<feature type="region of interest" description="Disordered" evidence="1">
    <location>
        <begin position="67"/>
        <end position="102"/>
    </location>
</feature>
<protein>
    <submittedName>
        <fullName evidence="2">Uncharacterized protein</fullName>
    </submittedName>
</protein>